<dbReference type="PANTHER" id="PTHR43213">
    <property type="entry name" value="BIFUNCTIONAL DTTP/UTP PYROPHOSPHATASE/METHYLTRANSFERASE PROTEIN-RELATED"/>
    <property type="match status" value="1"/>
</dbReference>
<keyword evidence="2 3" id="KW-0378">Hydrolase</keyword>
<evidence type="ECO:0000256" key="2">
    <source>
        <dbReference type="ARBA" id="ARBA00022801"/>
    </source>
</evidence>
<dbReference type="InterPro" id="IPR029001">
    <property type="entry name" value="ITPase-like_fam"/>
</dbReference>
<dbReference type="SUPFAM" id="SSF52972">
    <property type="entry name" value="ITPase-like"/>
    <property type="match status" value="1"/>
</dbReference>
<comment type="caution">
    <text evidence="4">The sequence shown here is derived from an EMBL/GenBank/DDBJ whole genome shotgun (WGS) entry which is preliminary data.</text>
</comment>
<sequence length="198" mass="22687">MVNIMCVVLGSQSPRRKEIFEYFDIPFTVCSSQFDESKIPFNYDPKEYAETLAIEKTKALKKQFNKEVIITADTIVHFKKKLYPKPKDEKEAFSFLKELVGNTHEVYTGVCVSRGEEYYTGVALSTVQFHPIEDEKIKDYIRLIDPLDKAGAYAIQGRGSLIVSKVDGCYYNVMGLPISLLSDLLKRVEIDLWKSYSK</sequence>
<comment type="cofactor">
    <cofactor evidence="1 3">
        <name>a divalent metal cation</name>
        <dbReference type="ChEBI" id="CHEBI:60240"/>
    </cofactor>
</comment>
<comment type="catalytic activity">
    <reaction evidence="3">
        <text>dTTP + H2O = dTMP + diphosphate + H(+)</text>
        <dbReference type="Rhea" id="RHEA:28534"/>
        <dbReference type="ChEBI" id="CHEBI:15377"/>
        <dbReference type="ChEBI" id="CHEBI:15378"/>
        <dbReference type="ChEBI" id="CHEBI:33019"/>
        <dbReference type="ChEBI" id="CHEBI:37568"/>
        <dbReference type="ChEBI" id="CHEBI:63528"/>
        <dbReference type="EC" id="3.6.1.9"/>
    </reaction>
</comment>
<evidence type="ECO:0000256" key="3">
    <source>
        <dbReference type="HAMAP-Rule" id="MF_00528"/>
    </source>
</evidence>
<reference evidence="5" key="1">
    <citation type="submission" date="2017-08" db="EMBL/GenBank/DDBJ databases">
        <title>A dynamic microbial community with high functional redundancy inhabits the cold, oxic subseafloor aquifer.</title>
        <authorList>
            <person name="Tully B.J."/>
            <person name="Wheat C.G."/>
            <person name="Glazer B.T."/>
            <person name="Huber J.A."/>
        </authorList>
    </citation>
    <scope>NUCLEOTIDE SEQUENCE [LARGE SCALE GENOMIC DNA]</scope>
</reference>
<accession>A0A2A4YFG4</accession>
<dbReference type="Pfam" id="PF02545">
    <property type="entry name" value="Maf"/>
    <property type="match status" value="1"/>
</dbReference>
<gene>
    <name evidence="4" type="primary">maf</name>
    <name evidence="4" type="ORF">COB11_05495</name>
</gene>
<evidence type="ECO:0000313" key="4">
    <source>
        <dbReference type="EMBL" id="PCI93360.1"/>
    </source>
</evidence>
<dbReference type="Proteomes" id="UP000217838">
    <property type="component" value="Unassembled WGS sequence"/>
</dbReference>
<comment type="caution">
    <text evidence="3">Lacks conserved residue(s) required for the propagation of feature annotation.</text>
</comment>
<feature type="site" description="Important for substrate specificity" evidence="3">
    <location>
        <position position="15"/>
    </location>
</feature>
<evidence type="ECO:0000313" key="5">
    <source>
        <dbReference type="Proteomes" id="UP000217838"/>
    </source>
</evidence>
<dbReference type="EC" id="3.6.1.9" evidence="3"/>
<comment type="function">
    <text evidence="3">Nucleoside triphosphate pyrophosphatase that hydrolyzes dTTP and UTP. May have a dual role in cell division arrest and in preventing the incorporation of modified nucleotides into cellular nucleic acids.</text>
</comment>
<feature type="active site" description="Proton acceptor" evidence="3">
    <location>
        <position position="73"/>
    </location>
</feature>
<dbReference type="GO" id="GO:0009117">
    <property type="term" value="P:nucleotide metabolic process"/>
    <property type="evidence" value="ECO:0007669"/>
    <property type="project" value="UniProtKB-KW"/>
</dbReference>
<dbReference type="GO" id="GO:0036221">
    <property type="term" value="F:UTP diphosphatase activity"/>
    <property type="evidence" value="ECO:0007669"/>
    <property type="project" value="RHEA"/>
</dbReference>
<evidence type="ECO:0000256" key="1">
    <source>
        <dbReference type="ARBA" id="ARBA00001968"/>
    </source>
</evidence>
<dbReference type="EMBL" id="NVUU01000064">
    <property type="protein sequence ID" value="PCI93360.1"/>
    <property type="molecule type" value="Genomic_DNA"/>
</dbReference>
<dbReference type="InterPro" id="IPR003697">
    <property type="entry name" value="Maf-like"/>
</dbReference>
<dbReference type="GO" id="GO:0036218">
    <property type="term" value="F:dTTP diphosphatase activity"/>
    <property type="evidence" value="ECO:0007669"/>
    <property type="project" value="RHEA"/>
</dbReference>
<dbReference type="PIRSF" id="PIRSF006305">
    <property type="entry name" value="Maf"/>
    <property type="match status" value="1"/>
</dbReference>
<protein>
    <recommendedName>
        <fullName evidence="3">dTTP/UTP pyrophosphatase</fullName>
        <shortName evidence="3">dTTPase/UTPase</shortName>
        <ecNumber evidence="3">3.6.1.9</ecNumber>
    </recommendedName>
    <alternativeName>
        <fullName evidence="3">Nucleoside triphosphate pyrophosphatase</fullName>
    </alternativeName>
    <alternativeName>
        <fullName evidence="3">Nucleotide pyrophosphatase</fullName>
        <shortName evidence="3">Nucleotide PPase</shortName>
    </alternativeName>
</protein>
<dbReference type="NCBIfam" id="TIGR00172">
    <property type="entry name" value="maf"/>
    <property type="match status" value="1"/>
</dbReference>
<comment type="similarity">
    <text evidence="3">Belongs to the Maf family. YhdE subfamily.</text>
</comment>
<feature type="site" description="Important for substrate specificity" evidence="3">
    <location>
        <position position="74"/>
    </location>
</feature>
<dbReference type="Gene3D" id="3.90.950.10">
    <property type="match status" value="1"/>
</dbReference>
<keyword evidence="3" id="KW-0963">Cytoplasm</keyword>
<dbReference type="PANTHER" id="PTHR43213:SF5">
    <property type="entry name" value="BIFUNCTIONAL DTTP_UTP PYROPHOSPHATASE_METHYLTRANSFERASE PROTEIN-RELATED"/>
    <property type="match status" value="1"/>
</dbReference>
<comment type="catalytic activity">
    <reaction evidence="3">
        <text>UTP + H2O = UMP + diphosphate + H(+)</text>
        <dbReference type="Rhea" id="RHEA:29395"/>
        <dbReference type="ChEBI" id="CHEBI:15377"/>
        <dbReference type="ChEBI" id="CHEBI:15378"/>
        <dbReference type="ChEBI" id="CHEBI:33019"/>
        <dbReference type="ChEBI" id="CHEBI:46398"/>
        <dbReference type="ChEBI" id="CHEBI:57865"/>
        <dbReference type="EC" id="3.6.1.9"/>
    </reaction>
</comment>
<proteinExistence type="inferred from homology"/>
<comment type="subcellular location">
    <subcellularLocation>
        <location evidence="3">Cytoplasm</location>
    </subcellularLocation>
</comment>
<dbReference type="CDD" id="cd00555">
    <property type="entry name" value="Maf"/>
    <property type="match status" value="1"/>
</dbReference>
<feature type="site" description="Important for substrate specificity" evidence="3">
    <location>
        <position position="156"/>
    </location>
</feature>
<dbReference type="AlphaFoldDB" id="A0A2A4YFG4"/>
<dbReference type="GO" id="GO:0005737">
    <property type="term" value="C:cytoplasm"/>
    <property type="evidence" value="ECO:0007669"/>
    <property type="project" value="UniProtKB-SubCell"/>
</dbReference>
<keyword evidence="3" id="KW-0546">Nucleotide metabolism</keyword>
<dbReference type="HAMAP" id="MF_00528">
    <property type="entry name" value="Maf"/>
    <property type="match status" value="1"/>
</dbReference>
<organism evidence="4 5">
    <name type="scientific">Aerophobetes bacterium</name>
    <dbReference type="NCBI Taxonomy" id="2030807"/>
    <lineage>
        <taxon>Bacteria</taxon>
        <taxon>Candidatus Aerophobota</taxon>
    </lineage>
</organism>
<name>A0A2A4YFG4_UNCAE</name>